<comment type="subunit">
    <text evidence="8">Homodimer.</text>
</comment>
<dbReference type="GO" id="GO:0006749">
    <property type="term" value="P:glutathione metabolic process"/>
    <property type="evidence" value="ECO:0007669"/>
    <property type="project" value="TreeGrafter"/>
</dbReference>
<protein>
    <recommendedName>
        <fullName evidence="9">maleylacetoacetate isomerase</fullName>
        <ecNumber evidence="9">5.2.1.2</ecNumber>
    </recommendedName>
</protein>
<keyword evidence="11" id="KW-0585">Phenylalanine catabolism</keyword>
<sequence length="223" mass="25661">MSKPVLYNFCRSSASFRVRIALLLKEIDYEYRAINMVKEPEAEQFTDEYRKVNPKCELPALLIDGVVLTQSVVAFLFSRMKLPIIEYLEETRGSKGVSLLPKDPVKRAHVRRLSEIINSGIQPMQNRSVMRELPPEVDRDEWARIWISRGFHALEKELEKLAGKYCVGDELSMADICLVPQVYNAYRFKVDMTPYPIISRIASTLTEMEAFKRAAPDVQPDSE</sequence>
<dbReference type="PANTHER" id="PTHR42673:SF4">
    <property type="entry name" value="MALEYLACETOACETATE ISOMERASE"/>
    <property type="match status" value="1"/>
</dbReference>
<evidence type="ECO:0000256" key="11">
    <source>
        <dbReference type="ARBA" id="ARBA00023232"/>
    </source>
</evidence>
<dbReference type="InterPro" id="IPR034330">
    <property type="entry name" value="GST_Zeta_C"/>
</dbReference>
<dbReference type="UniPathway" id="UPA00139">
    <property type="reaction ID" value="UER00340"/>
</dbReference>
<dbReference type="SUPFAM" id="SSF52833">
    <property type="entry name" value="Thioredoxin-like"/>
    <property type="match status" value="1"/>
</dbReference>
<evidence type="ECO:0000259" key="13">
    <source>
        <dbReference type="PROSITE" id="PS50405"/>
    </source>
</evidence>
<dbReference type="GO" id="GO:0016034">
    <property type="term" value="F:maleylacetoacetate isomerase activity"/>
    <property type="evidence" value="ECO:0007669"/>
    <property type="project" value="UniProtKB-EC"/>
</dbReference>
<evidence type="ECO:0000256" key="3">
    <source>
        <dbReference type="ARBA" id="ARBA00002446"/>
    </source>
</evidence>
<dbReference type="PROSITE" id="PS50405">
    <property type="entry name" value="GST_CTER"/>
    <property type="match status" value="1"/>
</dbReference>
<comment type="caution">
    <text evidence="14">The sequence shown here is derived from an EMBL/GenBank/DDBJ whole genome shotgun (WGS) entry which is preliminary data.</text>
</comment>
<evidence type="ECO:0000313" key="15">
    <source>
        <dbReference type="Proteomes" id="UP000316759"/>
    </source>
</evidence>
<evidence type="ECO:0000256" key="5">
    <source>
        <dbReference type="ARBA" id="ARBA00004671"/>
    </source>
</evidence>
<dbReference type="InterPro" id="IPR036282">
    <property type="entry name" value="Glutathione-S-Trfase_C_sf"/>
</dbReference>
<reference evidence="14 15" key="1">
    <citation type="submission" date="2019-04" db="EMBL/GenBank/DDBJ databases">
        <title>Annotation for the trematode Fasciola gigantica.</title>
        <authorList>
            <person name="Choi Y.-J."/>
        </authorList>
    </citation>
    <scope>NUCLEOTIDE SEQUENCE [LARGE SCALE GENOMIC DNA]</scope>
    <source>
        <strain evidence="14">Uganda_cow_1</strain>
    </source>
</reference>
<dbReference type="EC" id="5.2.1.2" evidence="9"/>
<keyword evidence="14" id="KW-0413">Isomerase</keyword>
<comment type="similarity">
    <text evidence="6">Belongs to the GST superfamily. Mu family.</text>
</comment>
<dbReference type="GO" id="GO:0006559">
    <property type="term" value="P:L-phenylalanine catabolic process"/>
    <property type="evidence" value="ECO:0007669"/>
    <property type="project" value="UniProtKB-UniPathway"/>
</dbReference>
<feature type="domain" description="GST C-terminal" evidence="13">
    <location>
        <begin position="103"/>
        <end position="223"/>
    </location>
</feature>
<evidence type="ECO:0000256" key="9">
    <source>
        <dbReference type="ARBA" id="ARBA00013199"/>
    </source>
</evidence>
<evidence type="ECO:0000256" key="4">
    <source>
        <dbReference type="ARBA" id="ARBA00003701"/>
    </source>
</evidence>
<dbReference type="InterPro" id="IPR005955">
    <property type="entry name" value="GST_Zeta"/>
</dbReference>
<dbReference type="EMBL" id="SUNJ01010865">
    <property type="protein sequence ID" value="TPP59321.1"/>
    <property type="molecule type" value="Genomic_DNA"/>
</dbReference>
<dbReference type="GO" id="GO:0006572">
    <property type="term" value="P:L-tyrosine catabolic process"/>
    <property type="evidence" value="ECO:0007669"/>
    <property type="project" value="UniProtKB-KW"/>
</dbReference>
<comment type="function">
    <text evidence="3">GST isoenzymes appear to play a central role in the parasite detoxification system. Other functions are also suspected including a role in increasing the solubility of haematin in the parasite gut.</text>
</comment>
<dbReference type="Proteomes" id="UP000316759">
    <property type="component" value="Unassembled WGS sequence"/>
</dbReference>
<dbReference type="SUPFAM" id="SSF47616">
    <property type="entry name" value="GST C-terminal domain-like"/>
    <property type="match status" value="1"/>
</dbReference>
<feature type="domain" description="GST N-terminal" evidence="12">
    <location>
        <begin position="2"/>
        <end position="96"/>
    </location>
</feature>
<evidence type="ECO:0000256" key="7">
    <source>
        <dbReference type="ARBA" id="ARBA00010007"/>
    </source>
</evidence>
<comment type="function">
    <text evidence="4">Conjugation of reduced glutathione to a wide number of exogenous and endogenous hydrophobic electrophiles.</text>
</comment>
<dbReference type="PANTHER" id="PTHR42673">
    <property type="entry name" value="MALEYLACETOACETATE ISOMERASE"/>
    <property type="match status" value="1"/>
</dbReference>
<keyword evidence="10" id="KW-0828">Tyrosine catabolism</keyword>
<dbReference type="InterPro" id="IPR040079">
    <property type="entry name" value="Glutathione_S-Trfase"/>
</dbReference>
<dbReference type="Gene3D" id="1.20.1050.10">
    <property type="match status" value="1"/>
</dbReference>
<dbReference type="InterPro" id="IPR004046">
    <property type="entry name" value="GST_C"/>
</dbReference>
<dbReference type="InterPro" id="IPR004045">
    <property type="entry name" value="Glutathione_S-Trfase_N"/>
</dbReference>
<evidence type="ECO:0000259" key="12">
    <source>
        <dbReference type="PROSITE" id="PS50404"/>
    </source>
</evidence>
<comment type="pathway">
    <text evidence="5">Amino-acid degradation; L-phenylalanine degradation; acetoacetate and fumarate from L-phenylalanine: step 5/6.</text>
</comment>
<proteinExistence type="inferred from homology"/>
<dbReference type="Gene3D" id="3.40.30.10">
    <property type="entry name" value="Glutaredoxin"/>
    <property type="match status" value="1"/>
</dbReference>
<dbReference type="SFLD" id="SFLDG00358">
    <property type="entry name" value="Main_(cytGST)"/>
    <property type="match status" value="1"/>
</dbReference>
<evidence type="ECO:0000256" key="8">
    <source>
        <dbReference type="ARBA" id="ARBA00011738"/>
    </source>
</evidence>
<dbReference type="STRING" id="46835.A0A504YFJ3"/>
<dbReference type="GO" id="GO:0005739">
    <property type="term" value="C:mitochondrion"/>
    <property type="evidence" value="ECO:0007669"/>
    <property type="project" value="TreeGrafter"/>
</dbReference>
<evidence type="ECO:0000256" key="10">
    <source>
        <dbReference type="ARBA" id="ARBA00022878"/>
    </source>
</evidence>
<evidence type="ECO:0000256" key="6">
    <source>
        <dbReference type="ARBA" id="ARBA00005861"/>
    </source>
</evidence>
<dbReference type="SFLD" id="SFLDS00019">
    <property type="entry name" value="Glutathione_Transferase_(cytos"/>
    <property type="match status" value="1"/>
</dbReference>
<accession>A0A504YFJ3</accession>
<dbReference type="InterPro" id="IPR010987">
    <property type="entry name" value="Glutathione-S-Trfase_C-like"/>
</dbReference>
<organism evidence="14 15">
    <name type="scientific">Fasciola gigantica</name>
    <name type="common">Giant liver fluke</name>
    <dbReference type="NCBI Taxonomy" id="46835"/>
    <lineage>
        <taxon>Eukaryota</taxon>
        <taxon>Metazoa</taxon>
        <taxon>Spiralia</taxon>
        <taxon>Lophotrochozoa</taxon>
        <taxon>Platyhelminthes</taxon>
        <taxon>Trematoda</taxon>
        <taxon>Digenea</taxon>
        <taxon>Plagiorchiida</taxon>
        <taxon>Echinostomata</taxon>
        <taxon>Echinostomatoidea</taxon>
        <taxon>Fasciolidae</taxon>
        <taxon>Fasciola</taxon>
    </lineage>
</organism>
<comment type="similarity">
    <text evidence="7">Belongs to the GST superfamily. Zeta family.</text>
</comment>
<dbReference type="AlphaFoldDB" id="A0A504YFJ3"/>
<evidence type="ECO:0000256" key="1">
    <source>
        <dbReference type="ARBA" id="ARBA00001622"/>
    </source>
</evidence>
<dbReference type="FunFam" id="1.20.1050.10:FF:000010">
    <property type="entry name" value="Maleylacetoacetate isomerase isoform 1"/>
    <property type="match status" value="1"/>
</dbReference>
<dbReference type="Pfam" id="PF00043">
    <property type="entry name" value="GST_C"/>
    <property type="match status" value="1"/>
</dbReference>
<dbReference type="GO" id="GO:0004364">
    <property type="term" value="F:glutathione transferase activity"/>
    <property type="evidence" value="ECO:0007669"/>
    <property type="project" value="UniProtKB-EC"/>
</dbReference>
<dbReference type="NCBIfam" id="TIGR01262">
    <property type="entry name" value="maiA"/>
    <property type="match status" value="1"/>
</dbReference>
<dbReference type="PROSITE" id="PS50404">
    <property type="entry name" value="GST_NTER"/>
    <property type="match status" value="1"/>
</dbReference>
<evidence type="ECO:0000256" key="2">
    <source>
        <dbReference type="ARBA" id="ARBA00001955"/>
    </source>
</evidence>
<dbReference type="OrthoDB" id="202840at2759"/>
<comment type="cofactor">
    <cofactor evidence="2">
        <name>glutathione</name>
        <dbReference type="ChEBI" id="CHEBI:57925"/>
    </cofactor>
</comment>
<dbReference type="CDD" id="cd03191">
    <property type="entry name" value="GST_C_Zeta"/>
    <property type="match status" value="1"/>
</dbReference>
<evidence type="ECO:0000313" key="14">
    <source>
        <dbReference type="EMBL" id="TPP59321.1"/>
    </source>
</evidence>
<dbReference type="InterPro" id="IPR036249">
    <property type="entry name" value="Thioredoxin-like_sf"/>
</dbReference>
<comment type="catalytic activity">
    <reaction evidence="1">
        <text>4-maleylacetoacetate = 4-fumarylacetoacetate</text>
        <dbReference type="Rhea" id="RHEA:14817"/>
        <dbReference type="ChEBI" id="CHEBI:17105"/>
        <dbReference type="ChEBI" id="CHEBI:18034"/>
        <dbReference type="EC" id="5.2.1.2"/>
    </reaction>
</comment>
<name>A0A504YFJ3_FASGI</name>
<dbReference type="Pfam" id="PF13409">
    <property type="entry name" value="GST_N_2"/>
    <property type="match status" value="1"/>
</dbReference>
<keyword evidence="15" id="KW-1185">Reference proteome</keyword>
<gene>
    <name evidence="14" type="ORF">FGIG_09848</name>
</gene>